<keyword evidence="7 9" id="KW-0472">Membrane</keyword>
<feature type="region of interest" description="Disordered" evidence="8">
    <location>
        <begin position="166"/>
        <end position="237"/>
    </location>
</feature>
<dbReference type="EMBL" id="JASVDS010000003">
    <property type="protein sequence ID" value="MDL5032651.1"/>
    <property type="molecule type" value="Genomic_DNA"/>
</dbReference>
<dbReference type="Pfam" id="PF07963">
    <property type="entry name" value="N_methyl"/>
    <property type="match status" value="1"/>
</dbReference>
<evidence type="ECO:0000313" key="11">
    <source>
        <dbReference type="Proteomes" id="UP001238603"/>
    </source>
</evidence>
<sequence length="263" mass="28345">MHGRRPYSRGFTLIEVMVALVVLAVMTLMGWRGIEAMLRTREIAQANLEATARLQTVLAQWEQDLLQMEDGRDSGVDPLSFDGSTLRITRHRPEGLQLVAWGVRDGALYRWESRPARTRGELQTAWAQSQQALVLDDKRLKALEGVQGWQMYFYRGNSWSNALSADDVEKDPQASSTQSPDKPGNGSGNGGVGGKPPGGSGGSGGSGGNGNGNGDGQGQGQDKNPNTPARKKLPTGVRMLLQFQDGQGYAGPLVRQIMLGPQS</sequence>
<keyword evidence="11" id="KW-1185">Reference proteome</keyword>
<dbReference type="PANTHER" id="PTHR39583:SF2">
    <property type="entry name" value="TYPE II SECRETION SYSTEM PROTEIN J"/>
    <property type="match status" value="1"/>
</dbReference>
<dbReference type="NCBIfam" id="TIGR02532">
    <property type="entry name" value="IV_pilin_GFxxxE"/>
    <property type="match status" value="1"/>
</dbReference>
<feature type="transmembrane region" description="Helical" evidence="9">
    <location>
        <begin position="12"/>
        <end position="31"/>
    </location>
</feature>
<evidence type="ECO:0000256" key="8">
    <source>
        <dbReference type="SAM" id="MobiDB-lite"/>
    </source>
</evidence>
<keyword evidence="6 9" id="KW-1133">Transmembrane helix</keyword>
<keyword evidence="3" id="KW-0488">Methylation</keyword>
<evidence type="ECO:0000256" key="7">
    <source>
        <dbReference type="ARBA" id="ARBA00023136"/>
    </source>
</evidence>
<protein>
    <submittedName>
        <fullName evidence="10">Prepilin-type N-terminal cleavage/methylation domain-containing protein</fullName>
    </submittedName>
</protein>
<proteinExistence type="predicted"/>
<feature type="compositionally biased region" description="Gly residues" evidence="8">
    <location>
        <begin position="185"/>
        <end position="219"/>
    </location>
</feature>
<keyword evidence="5 9" id="KW-0812">Transmembrane</keyword>
<dbReference type="SUPFAM" id="SSF54523">
    <property type="entry name" value="Pili subunits"/>
    <property type="match status" value="1"/>
</dbReference>
<dbReference type="Proteomes" id="UP001238603">
    <property type="component" value="Unassembled WGS sequence"/>
</dbReference>
<keyword evidence="4" id="KW-0997">Cell inner membrane</keyword>
<evidence type="ECO:0000256" key="6">
    <source>
        <dbReference type="ARBA" id="ARBA00022989"/>
    </source>
</evidence>
<evidence type="ECO:0000256" key="5">
    <source>
        <dbReference type="ARBA" id="ARBA00022692"/>
    </source>
</evidence>
<comment type="subcellular location">
    <subcellularLocation>
        <location evidence="1">Cell inner membrane</location>
        <topology evidence="1">Single-pass membrane protein</topology>
    </subcellularLocation>
</comment>
<name>A0ABT7LMA8_9BURK</name>
<keyword evidence="2" id="KW-1003">Cell membrane</keyword>
<dbReference type="PANTHER" id="PTHR39583">
    <property type="entry name" value="TYPE II SECRETION SYSTEM PROTEIN J-RELATED"/>
    <property type="match status" value="1"/>
</dbReference>
<accession>A0ABT7LMA8</accession>
<dbReference type="InterPro" id="IPR051621">
    <property type="entry name" value="T2SS_protein_J"/>
</dbReference>
<reference evidence="10 11" key="1">
    <citation type="submission" date="2023-06" db="EMBL/GenBank/DDBJ databases">
        <title>Pelomonas sp. APW6 16S ribosomal RNA gene genome sequencing and assembly.</title>
        <authorList>
            <person name="Woo H."/>
        </authorList>
    </citation>
    <scope>NUCLEOTIDE SEQUENCE [LARGE SCALE GENOMIC DNA]</scope>
    <source>
        <strain evidence="10 11">APW6</strain>
    </source>
</reference>
<gene>
    <name evidence="10" type="ORF">QRD43_12120</name>
</gene>
<dbReference type="RefSeq" id="WP_285982739.1">
    <property type="nucleotide sequence ID" value="NZ_JASVDS010000003.1"/>
</dbReference>
<dbReference type="InterPro" id="IPR045584">
    <property type="entry name" value="Pilin-like"/>
</dbReference>
<dbReference type="PROSITE" id="PS00409">
    <property type="entry name" value="PROKAR_NTER_METHYL"/>
    <property type="match status" value="1"/>
</dbReference>
<evidence type="ECO:0000313" key="10">
    <source>
        <dbReference type="EMBL" id="MDL5032651.1"/>
    </source>
</evidence>
<evidence type="ECO:0000256" key="2">
    <source>
        <dbReference type="ARBA" id="ARBA00022475"/>
    </source>
</evidence>
<organism evidence="10 11">
    <name type="scientific">Roseateles subflavus</name>
    <dbReference type="NCBI Taxonomy" id="3053353"/>
    <lineage>
        <taxon>Bacteria</taxon>
        <taxon>Pseudomonadati</taxon>
        <taxon>Pseudomonadota</taxon>
        <taxon>Betaproteobacteria</taxon>
        <taxon>Burkholderiales</taxon>
        <taxon>Sphaerotilaceae</taxon>
        <taxon>Roseateles</taxon>
    </lineage>
</organism>
<dbReference type="InterPro" id="IPR012902">
    <property type="entry name" value="N_methyl_site"/>
</dbReference>
<evidence type="ECO:0000256" key="4">
    <source>
        <dbReference type="ARBA" id="ARBA00022519"/>
    </source>
</evidence>
<evidence type="ECO:0000256" key="1">
    <source>
        <dbReference type="ARBA" id="ARBA00004377"/>
    </source>
</evidence>
<evidence type="ECO:0000256" key="3">
    <source>
        <dbReference type="ARBA" id="ARBA00022481"/>
    </source>
</evidence>
<comment type="caution">
    <text evidence="10">The sequence shown here is derived from an EMBL/GenBank/DDBJ whole genome shotgun (WGS) entry which is preliminary data.</text>
</comment>
<evidence type="ECO:0000256" key="9">
    <source>
        <dbReference type="SAM" id="Phobius"/>
    </source>
</evidence>